<dbReference type="EMBL" id="MU266363">
    <property type="protein sequence ID" value="KAH7927616.1"/>
    <property type="molecule type" value="Genomic_DNA"/>
</dbReference>
<proteinExistence type="predicted"/>
<dbReference type="Proteomes" id="UP000790709">
    <property type="component" value="Unassembled WGS sequence"/>
</dbReference>
<gene>
    <name evidence="1" type="ORF">BV22DRAFT_1060527</name>
</gene>
<reference evidence="1" key="1">
    <citation type="journal article" date="2021" name="New Phytol.">
        <title>Evolutionary innovations through gain and loss of genes in the ectomycorrhizal Boletales.</title>
        <authorList>
            <person name="Wu G."/>
            <person name="Miyauchi S."/>
            <person name="Morin E."/>
            <person name="Kuo A."/>
            <person name="Drula E."/>
            <person name="Varga T."/>
            <person name="Kohler A."/>
            <person name="Feng B."/>
            <person name="Cao Y."/>
            <person name="Lipzen A."/>
            <person name="Daum C."/>
            <person name="Hundley H."/>
            <person name="Pangilinan J."/>
            <person name="Johnson J."/>
            <person name="Barry K."/>
            <person name="LaButti K."/>
            <person name="Ng V."/>
            <person name="Ahrendt S."/>
            <person name="Min B."/>
            <person name="Choi I.G."/>
            <person name="Park H."/>
            <person name="Plett J.M."/>
            <person name="Magnuson J."/>
            <person name="Spatafora J.W."/>
            <person name="Nagy L.G."/>
            <person name="Henrissat B."/>
            <person name="Grigoriev I.V."/>
            <person name="Yang Z.L."/>
            <person name="Xu J."/>
            <person name="Martin F.M."/>
        </authorList>
    </citation>
    <scope>NUCLEOTIDE SEQUENCE</scope>
    <source>
        <strain evidence="1">KUC20120723A-06</strain>
    </source>
</reference>
<evidence type="ECO:0000313" key="2">
    <source>
        <dbReference type="Proteomes" id="UP000790709"/>
    </source>
</evidence>
<accession>A0ACB8BRF0</accession>
<organism evidence="1 2">
    <name type="scientific">Leucogyrophana mollusca</name>
    <dbReference type="NCBI Taxonomy" id="85980"/>
    <lineage>
        <taxon>Eukaryota</taxon>
        <taxon>Fungi</taxon>
        <taxon>Dikarya</taxon>
        <taxon>Basidiomycota</taxon>
        <taxon>Agaricomycotina</taxon>
        <taxon>Agaricomycetes</taxon>
        <taxon>Agaricomycetidae</taxon>
        <taxon>Boletales</taxon>
        <taxon>Boletales incertae sedis</taxon>
        <taxon>Leucogyrophana</taxon>
    </lineage>
</organism>
<comment type="caution">
    <text evidence="1">The sequence shown here is derived from an EMBL/GenBank/DDBJ whole genome shotgun (WGS) entry which is preliminary data.</text>
</comment>
<protein>
    <submittedName>
        <fullName evidence="1">Uncharacterized protein</fullName>
    </submittedName>
</protein>
<keyword evidence="2" id="KW-1185">Reference proteome</keyword>
<evidence type="ECO:0000313" key="1">
    <source>
        <dbReference type="EMBL" id="KAH7927616.1"/>
    </source>
</evidence>
<name>A0ACB8BRF0_9AGAM</name>
<sequence length="394" mass="44607">MNRRMGMESQLGVGGGTVSRESQKNLEKAEDLCRRRKPEKALPYLLKAMEDENNLDAFIQAAFLHTIPEAVGVLEQAERKGREGLKRRLGPRCFEDNSPEVGKFWGILETRPYMRVLQAQVRMYFENRDFDKSANTIIEMLRLCPGDNMAQRTWLGSVLLQAGRASEALSFAQNWLDPRADRGNELPRGGTIFQTPSSEPLSSARVASLTKHADGSLMHTAALAAFKLWGNSPIACQYLRIAASGNPIILTKILAKVERPRNLNDMPRGFNGPEEAQDYLWLTQDLWMESHVWNWANEDALTKRLLLKACSRKDCEVVEENVAQFKRCAACKEVVYCSQSCQKEDWRDHKPTCQFHKRRKETIRAIQNGRPLPRDAVEFASADFAGGAVFTQMT</sequence>